<dbReference type="NCBIfam" id="TIGR00082">
    <property type="entry name" value="rbfA"/>
    <property type="match status" value="1"/>
</dbReference>
<dbReference type="InterPro" id="IPR015946">
    <property type="entry name" value="KH_dom-like_a/b"/>
</dbReference>
<dbReference type="HAMAP" id="MF_00003">
    <property type="entry name" value="RbfA"/>
    <property type="match status" value="1"/>
</dbReference>
<dbReference type="GO" id="GO:0043024">
    <property type="term" value="F:ribosomal small subunit binding"/>
    <property type="evidence" value="ECO:0007669"/>
    <property type="project" value="TreeGrafter"/>
</dbReference>
<accession>A0A2G5NS47</accession>
<dbReference type="EMBL" id="MJBI02000001">
    <property type="protein sequence ID" value="RAI82798.1"/>
    <property type="molecule type" value="Genomic_DNA"/>
</dbReference>
<evidence type="ECO:0000256" key="3">
    <source>
        <dbReference type="HAMAP-Rule" id="MF_00003"/>
    </source>
</evidence>
<dbReference type="InterPro" id="IPR020053">
    <property type="entry name" value="Ribosome-bd_factorA_CS"/>
</dbReference>
<dbReference type="FunFam" id="3.30.300.20:FF:000009">
    <property type="entry name" value="Ribosome-binding factor A"/>
    <property type="match status" value="1"/>
</dbReference>
<sequence>MSLRSERVGQQMKKEISEIINQKIKNPNVGFVTVTEVEVTGDLSLATVYVTVLGEERERKKSLEALEKSKGFIKSEIAHRMDLRIVPELKFQYDESIDYGNKIERMLADLNKGH</sequence>
<reference evidence="4 5" key="1">
    <citation type="journal article" date="2018" name="Front. Microbiol.">
        <title>Description and Comparative Genomics of Macrococcus caseolyticus subsp. hominis subsp. nov., Macrococcus goetzii sp. nov., Macrococcus epidermidis sp. nov., and Macrococcus bohemicus sp. nov., Novel Macrococci From Human Clinical Material With Virulence Potential and Suspected Uptake of Foreign DNA by Natural Transformation.</title>
        <authorList>
            <person name="Maslanova I."/>
            <person name="Wertheimer Z."/>
            <person name="Sedlacek I."/>
            <person name="Svec P."/>
            <person name="Indrakova A."/>
            <person name="Kovarovic V."/>
            <person name="Schumann P."/>
            <person name="Sproer C."/>
            <person name="Kralova S."/>
            <person name="Sedo O."/>
            <person name="Kristofova L."/>
            <person name="Vrbovska V."/>
            <person name="Fuzik T."/>
            <person name="Petras P."/>
            <person name="Zdrahal Z."/>
            <person name="Ruzickova V."/>
            <person name="Doskar J."/>
            <person name="Pantucek R."/>
        </authorList>
    </citation>
    <scope>NUCLEOTIDE SEQUENCE [LARGE SCALE GENOMIC DNA]</scope>
    <source>
        <strain evidence="4 5">CCM 4927</strain>
    </source>
</reference>
<dbReference type="PANTHER" id="PTHR33515:SF1">
    <property type="entry name" value="RIBOSOME-BINDING FACTOR A, CHLOROPLASTIC-RELATED"/>
    <property type="match status" value="1"/>
</dbReference>
<dbReference type="PROSITE" id="PS01319">
    <property type="entry name" value="RBFA"/>
    <property type="match status" value="1"/>
</dbReference>
<dbReference type="Pfam" id="PF02033">
    <property type="entry name" value="RBFA"/>
    <property type="match status" value="1"/>
</dbReference>
<dbReference type="SUPFAM" id="SSF89919">
    <property type="entry name" value="Ribosome-binding factor A, RbfA"/>
    <property type="match status" value="1"/>
</dbReference>
<dbReference type="InterPro" id="IPR023799">
    <property type="entry name" value="RbfA_dom_sf"/>
</dbReference>
<keyword evidence="5" id="KW-1185">Reference proteome</keyword>
<keyword evidence="1 3" id="KW-0963">Cytoplasm</keyword>
<dbReference type="InterPro" id="IPR000238">
    <property type="entry name" value="RbfA"/>
</dbReference>
<comment type="subunit">
    <text evidence="3">Monomer. Binds 30S ribosomal subunits, but not 50S ribosomal subunits or 70S ribosomes.</text>
</comment>
<keyword evidence="2 3" id="KW-0690">Ribosome biogenesis</keyword>
<comment type="caution">
    <text evidence="4">The sequence shown here is derived from an EMBL/GenBank/DDBJ whole genome shotgun (WGS) entry which is preliminary data.</text>
</comment>
<evidence type="ECO:0000256" key="2">
    <source>
        <dbReference type="ARBA" id="ARBA00022517"/>
    </source>
</evidence>
<organism evidence="4 5">
    <name type="scientific">Macrococcoides goetzii</name>
    <dbReference type="NCBI Taxonomy" id="1891097"/>
    <lineage>
        <taxon>Bacteria</taxon>
        <taxon>Bacillati</taxon>
        <taxon>Bacillota</taxon>
        <taxon>Bacilli</taxon>
        <taxon>Bacillales</taxon>
        <taxon>Staphylococcaceae</taxon>
        <taxon>Macrococcoides</taxon>
    </lineage>
</organism>
<dbReference type="GO" id="GO:0030490">
    <property type="term" value="P:maturation of SSU-rRNA"/>
    <property type="evidence" value="ECO:0007669"/>
    <property type="project" value="UniProtKB-UniRule"/>
</dbReference>
<evidence type="ECO:0000256" key="1">
    <source>
        <dbReference type="ARBA" id="ARBA00022490"/>
    </source>
</evidence>
<dbReference type="GO" id="GO:0005829">
    <property type="term" value="C:cytosol"/>
    <property type="evidence" value="ECO:0007669"/>
    <property type="project" value="TreeGrafter"/>
</dbReference>
<gene>
    <name evidence="3" type="primary">rbfA</name>
    <name evidence="4" type="ORF">BFS35_003690</name>
</gene>
<comment type="function">
    <text evidence="3">One of several proteins that assist in the late maturation steps of the functional core of the 30S ribosomal subunit. Associates with free 30S ribosomal subunits (but not with 30S subunits that are part of 70S ribosomes or polysomes). Required for efficient processing of 16S rRNA. May interact with the 5'-terminal helix region of 16S rRNA.</text>
</comment>
<name>A0A2G5NS47_9STAP</name>
<dbReference type="Gene3D" id="3.30.300.20">
    <property type="match status" value="1"/>
</dbReference>
<dbReference type="RefSeq" id="WP_099577733.1">
    <property type="nucleotide sequence ID" value="NZ_MJBI02000001.1"/>
</dbReference>
<comment type="subcellular location">
    <subcellularLocation>
        <location evidence="3">Cytoplasm</location>
    </subcellularLocation>
</comment>
<protein>
    <recommendedName>
        <fullName evidence="3">Ribosome-binding factor A</fullName>
    </recommendedName>
</protein>
<proteinExistence type="inferred from homology"/>
<dbReference type="AlphaFoldDB" id="A0A2G5NS47"/>
<evidence type="ECO:0000313" key="4">
    <source>
        <dbReference type="EMBL" id="RAI82798.1"/>
    </source>
</evidence>
<dbReference type="PANTHER" id="PTHR33515">
    <property type="entry name" value="RIBOSOME-BINDING FACTOR A, CHLOROPLASTIC-RELATED"/>
    <property type="match status" value="1"/>
</dbReference>
<dbReference type="Proteomes" id="UP000229523">
    <property type="component" value="Unassembled WGS sequence"/>
</dbReference>
<comment type="similarity">
    <text evidence="3">Belongs to the RbfA family.</text>
</comment>
<evidence type="ECO:0000313" key="5">
    <source>
        <dbReference type="Proteomes" id="UP000229523"/>
    </source>
</evidence>